<accession>A0A0C2SR86</accession>
<organism evidence="1 2">
    <name type="scientific">Amanita muscaria (strain Koide BX008)</name>
    <dbReference type="NCBI Taxonomy" id="946122"/>
    <lineage>
        <taxon>Eukaryota</taxon>
        <taxon>Fungi</taxon>
        <taxon>Dikarya</taxon>
        <taxon>Basidiomycota</taxon>
        <taxon>Agaricomycotina</taxon>
        <taxon>Agaricomycetes</taxon>
        <taxon>Agaricomycetidae</taxon>
        <taxon>Agaricales</taxon>
        <taxon>Pluteineae</taxon>
        <taxon>Amanitaceae</taxon>
        <taxon>Amanita</taxon>
    </lineage>
</organism>
<dbReference type="Proteomes" id="UP000054549">
    <property type="component" value="Unassembled WGS sequence"/>
</dbReference>
<dbReference type="EMBL" id="KN818240">
    <property type="protein sequence ID" value="KIL65815.1"/>
    <property type="molecule type" value="Genomic_DNA"/>
</dbReference>
<gene>
    <name evidence="1" type="ORF">M378DRAFT_464513</name>
</gene>
<protein>
    <submittedName>
        <fullName evidence="1">Uncharacterized protein</fullName>
    </submittedName>
</protein>
<dbReference type="HOGENOM" id="CLU_2399203_0_0_1"/>
<reference evidence="1 2" key="1">
    <citation type="submission" date="2014-04" db="EMBL/GenBank/DDBJ databases">
        <title>Evolutionary Origins and Diversification of the Mycorrhizal Mutualists.</title>
        <authorList>
            <consortium name="DOE Joint Genome Institute"/>
            <consortium name="Mycorrhizal Genomics Consortium"/>
            <person name="Kohler A."/>
            <person name="Kuo A."/>
            <person name="Nagy L.G."/>
            <person name="Floudas D."/>
            <person name="Copeland A."/>
            <person name="Barry K.W."/>
            <person name="Cichocki N."/>
            <person name="Veneault-Fourrey C."/>
            <person name="LaButti K."/>
            <person name="Lindquist E.A."/>
            <person name="Lipzen A."/>
            <person name="Lundell T."/>
            <person name="Morin E."/>
            <person name="Murat C."/>
            <person name="Riley R."/>
            <person name="Ohm R."/>
            <person name="Sun H."/>
            <person name="Tunlid A."/>
            <person name="Henrissat B."/>
            <person name="Grigoriev I.V."/>
            <person name="Hibbett D.S."/>
            <person name="Martin F."/>
        </authorList>
    </citation>
    <scope>NUCLEOTIDE SEQUENCE [LARGE SCALE GENOMIC DNA]</scope>
    <source>
        <strain evidence="1 2">Koide BX008</strain>
    </source>
</reference>
<proteinExistence type="predicted"/>
<keyword evidence="2" id="KW-1185">Reference proteome</keyword>
<sequence length="93" mass="10891">MAILPPKPAELHICCYDASAVFSPSAKVPQKMPGQRHVYLPGRRRLEITKPSFFCRELSTDEEILPWFSWNICVLYSRTFKREYVTKFPKVLE</sequence>
<dbReference type="InParanoid" id="A0A0C2SR86"/>
<evidence type="ECO:0000313" key="2">
    <source>
        <dbReference type="Proteomes" id="UP000054549"/>
    </source>
</evidence>
<dbReference type="AlphaFoldDB" id="A0A0C2SR86"/>
<evidence type="ECO:0000313" key="1">
    <source>
        <dbReference type="EMBL" id="KIL65815.1"/>
    </source>
</evidence>
<name>A0A0C2SR86_AMAMK</name>